<dbReference type="eggNOG" id="ENOG502ZF5I">
    <property type="taxonomic scope" value="Bacteria"/>
</dbReference>
<reference evidence="3" key="1">
    <citation type="submission" date="2016-10" db="EMBL/GenBank/DDBJ databases">
        <authorList>
            <person name="Varghese N."/>
        </authorList>
    </citation>
    <scope>NUCLEOTIDE SEQUENCE [LARGE SCALE GENOMIC DNA]</scope>
    <source>
        <strain evidence="3">DSM 24868</strain>
    </source>
</reference>
<dbReference type="InterPro" id="IPR025495">
    <property type="entry name" value="DUF4386"/>
</dbReference>
<keyword evidence="1" id="KW-0812">Transmembrane</keyword>
<sequence length="254" mass="26521">MSTTQTIEKPASGTATRLRRLTRIAGVLYLAIFILYPLSTGLRSSLVVPDDATATAEAIRGSEGLFRLGMAGEASIFLIEIGLAAVLYGLFRPVSRAGSFAGALARVSEGVVMAAGNVFTSIATLVALGGAGYLAAYPPDQLDALALFFQEANDSIILVWGLFFALSLMITGWLAYRSGFIPRLPGVLLALAGVGYLLQSFGVLIAPGLAGPLEIVVMVLAIPGELVFALWLLIKGVDTDAWTRRASESAGGAL</sequence>
<gene>
    <name evidence="2" type="ORF">SAMN05421637_0546</name>
</gene>
<evidence type="ECO:0008006" key="4">
    <source>
        <dbReference type="Google" id="ProtNLM"/>
    </source>
</evidence>
<dbReference type="Proteomes" id="UP000183315">
    <property type="component" value="Unassembled WGS sequence"/>
</dbReference>
<dbReference type="OrthoDB" id="5142923at2"/>
<keyword evidence="3" id="KW-1185">Reference proteome</keyword>
<dbReference type="RefSeq" id="WP_042212795.1">
    <property type="nucleotide sequence ID" value="NZ_BBLU01000002.1"/>
</dbReference>
<keyword evidence="1" id="KW-0472">Membrane</keyword>
<evidence type="ECO:0000313" key="2">
    <source>
        <dbReference type="EMBL" id="SEI95846.1"/>
    </source>
</evidence>
<evidence type="ECO:0000256" key="1">
    <source>
        <dbReference type="SAM" id="Phobius"/>
    </source>
</evidence>
<feature type="transmembrane region" description="Helical" evidence="1">
    <location>
        <begin position="188"/>
        <end position="209"/>
    </location>
</feature>
<keyword evidence="1" id="KW-1133">Transmembrane helix</keyword>
<feature type="transmembrane region" description="Helical" evidence="1">
    <location>
        <begin position="156"/>
        <end position="176"/>
    </location>
</feature>
<feature type="transmembrane region" description="Helical" evidence="1">
    <location>
        <begin position="74"/>
        <end position="91"/>
    </location>
</feature>
<dbReference type="Pfam" id="PF14329">
    <property type="entry name" value="DUF4386"/>
    <property type="match status" value="1"/>
</dbReference>
<feature type="transmembrane region" description="Helical" evidence="1">
    <location>
        <begin position="215"/>
        <end position="234"/>
    </location>
</feature>
<name>A0A1H6UW30_9MICO</name>
<proteinExistence type="predicted"/>
<accession>A0A1H6UW30</accession>
<feature type="transmembrane region" description="Helical" evidence="1">
    <location>
        <begin position="21"/>
        <end position="39"/>
    </location>
</feature>
<protein>
    <recommendedName>
        <fullName evidence="4">DUF4386 domain-containing protein</fullName>
    </recommendedName>
</protein>
<dbReference type="AlphaFoldDB" id="A0A1H6UW30"/>
<feature type="transmembrane region" description="Helical" evidence="1">
    <location>
        <begin position="111"/>
        <end position="136"/>
    </location>
</feature>
<dbReference type="STRING" id="1043493.SAMN05421637_0546"/>
<evidence type="ECO:0000313" key="3">
    <source>
        <dbReference type="Proteomes" id="UP000183315"/>
    </source>
</evidence>
<dbReference type="EMBL" id="FNZI01000001">
    <property type="protein sequence ID" value="SEI95846.1"/>
    <property type="molecule type" value="Genomic_DNA"/>
</dbReference>
<organism evidence="2 3">
    <name type="scientific">Demequina mangrovi</name>
    <dbReference type="NCBI Taxonomy" id="1043493"/>
    <lineage>
        <taxon>Bacteria</taxon>
        <taxon>Bacillati</taxon>
        <taxon>Actinomycetota</taxon>
        <taxon>Actinomycetes</taxon>
        <taxon>Micrococcales</taxon>
        <taxon>Demequinaceae</taxon>
        <taxon>Demequina</taxon>
    </lineage>
</organism>